<accession>A0A1B9IDU0</accession>
<dbReference type="AlphaFoldDB" id="A0A1B9IDU0"/>
<feature type="signal peptide" evidence="1">
    <location>
        <begin position="1"/>
        <end position="17"/>
    </location>
</feature>
<dbReference type="EMBL" id="KI894007">
    <property type="protein sequence ID" value="OCF53667.1"/>
    <property type="molecule type" value="Genomic_DNA"/>
</dbReference>
<keyword evidence="4" id="KW-1185">Reference proteome</keyword>
<evidence type="ECO:0008006" key="5">
    <source>
        <dbReference type="Google" id="ProtNLM"/>
    </source>
</evidence>
<reference evidence="2" key="1">
    <citation type="submission" date="2013-07" db="EMBL/GenBank/DDBJ databases">
        <title>The Genome Sequence of Cryptococcus pinus CBS10737.</title>
        <authorList>
            <consortium name="The Broad Institute Genome Sequencing Platform"/>
            <person name="Cuomo C."/>
            <person name="Litvintseva A."/>
            <person name="Chen Y."/>
            <person name="Heitman J."/>
            <person name="Sun S."/>
            <person name="Springer D."/>
            <person name="Dromer F."/>
            <person name="Young S.K."/>
            <person name="Zeng Q."/>
            <person name="Gargeya S."/>
            <person name="Fitzgerald M."/>
            <person name="Abouelleil A."/>
            <person name="Alvarado L."/>
            <person name="Berlin A.M."/>
            <person name="Chapman S.B."/>
            <person name="Dewar J."/>
            <person name="Goldberg J."/>
            <person name="Griggs A."/>
            <person name="Gujja S."/>
            <person name="Hansen M."/>
            <person name="Howarth C."/>
            <person name="Imamovic A."/>
            <person name="Larimer J."/>
            <person name="McCowan C."/>
            <person name="Murphy C."/>
            <person name="Pearson M."/>
            <person name="Priest M."/>
            <person name="Roberts A."/>
            <person name="Saif S."/>
            <person name="Shea T."/>
            <person name="Sykes S."/>
            <person name="Wortman J."/>
            <person name="Nusbaum C."/>
            <person name="Birren B."/>
        </authorList>
    </citation>
    <scope>NUCLEOTIDE SEQUENCE [LARGE SCALE GENOMIC DNA]</scope>
    <source>
        <strain evidence="2">CBS 10737</strain>
    </source>
</reference>
<dbReference type="RefSeq" id="XP_019014886.1">
    <property type="nucleotide sequence ID" value="XM_019152748.1"/>
</dbReference>
<evidence type="ECO:0000313" key="2">
    <source>
        <dbReference type="EMBL" id="OCF53667.1"/>
    </source>
</evidence>
<dbReference type="EMBL" id="CP144519">
    <property type="protein sequence ID" value="WWC66450.1"/>
    <property type="molecule type" value="Genomic_DNA"/>
</dbReference>
<reference evidence="3" key="2">
    <citation type="submission" date="2013-07" db="EMBL/GenBank/DDBJ databases">
        <authorList>
            <consortium name="The Broad Institute Genome Sequencing Platform"/>
            <person name="Cuomo C."/>
            <person name="Litvintseva A."/>
            <person name="Chen Y."/>
            <person name="Heitman J."/>
            <person name="Sun S."/>
            <person name="Springer D."/>
            <person name="Dromer F."/>
            <person name="Young S.K."/>
            <person name="Zeng Q."/>
            <person name="Gargeya S."/>
            <person name="Fitzgerald M."/>
            <person name="Abouelleil A."/>
            <person name="Alvarado L."/>
            <person name="Berlin A.M."/>
            <person name="Chapman S.B."/>
            <person name="Dewar J."/>
            <person name="Goldberg J."/>
            <person name="Griggs A."/>
            <person name="Gujja S."/>
            <person name="Hansen M."/>
            <person name="Howarth C."/>
            <person name="Imamovic A."/>
            <person name="Larimer J."/>
            <person name="McCowan C."/>
            <person name="Murphy C."/>
            <person name="Pearson M."/>
            <person name="Priest M."/>
            <person name="Roberts A."/>
            <person name="Saif S."/>
            <person name="Shea T."/>
            <person name="Sykes S."/>
            <person name="Wortman J."/>
            <person name="Nusbaum C."/>
            <person name="Birren B."/>
        </authorList>
    </citation>
    <scope>NUCLEOTIDE SEQUENCE</scope>
    <source>
        <strain evidence="3">CBS 10737</strain>
    </source>
</reference>
<feature type="chain" id="PRO_5008628618" description="Apple domain-containing protein" evidence="1">
    <location>
        <begin position="18"/>
        <end position="200"/>
    </location>
</feature>
<dbReference type="KEGG" id="kpin:30169342"/>
<reference evidence="3" key="4">
    <citation type="submission" date="2024-02" db="EMBL/GenBank/DDBJ databases">
        <title>Comparative genomics of Cryptococcus and Kwoniella reveals pathogenesis evolution and contrasting modes of karyotype evolution via chromosome fusion or intercentromeric recombination.</title>
        <authorList>
            <person name="Coelho M.A."/>
            <person name="David-Palma M."/>
            <person name="Shea T."/>
            <person name="Bowers K."/>
            <person name="McGinley-Smith S."/>
            <person name="Mohammad A.W."/>
            <person name="Gnirke A."/>
            <person name="Yurkov A.M."/>
            <person name="Nowrousian M."/>
            <person name="Sun S."/>
            <person name="Cuomo C.A."/>
            <person name="Heitman J."/>
        </authorList>
    </citation>
    <scope>NUCLEOTIDE SEQUENCE</scope>
    <source>
        <strain evidence="3">CBS 10737</strain>
    </source>
</reference>
<dbReference type="OrthoDB" id="2567788at2759"/>
<sequence>MLSILIFSIFLISSINAINLPRQIEKIGSPVYIACVSDSKISSLIQNLPINATTKEECSSKCSLSFENDLSFFKQNTNECYCTFLNDSPTSDEIVYSIDEKGNCRLNDDTSVEYLKSLYKISTCILPPISISSSNFTSNNPVECLINCPNDTTQSIAIRPEYNDDSDKFQYECSCFDNNQITGGQQLDCGFGIETIYVRA</sequence>
<name>A0A1B9IDU0_9TREE</name>
<evidence type="ECO:0000313" key="3">
    <source>
        <dbReference type="EMBL" id="WWC66450.1"/>
    </source>
</evidence>
<organism evidence="2">
    <name type="scientific">Kwoniella pini CBS 10737</name>
    <dbReference type="NCBI Taxonomy" id="1296096"/>
    <lineage>
        <taxon>Eukaryota</taxon>
        <taxon>Fungi</taxon>
        <taxon>Dikarya</taxon>
        <taxon>Basidiomycota</taxon>
        <taxon>Agaricomycotina</taxon>
        <taxon>Tremellomycetes</taxon>
        <taxon>Tremellales</taxon>
        <taxon>Cryptococcaceae</taxon>
        <taxon>Kwoniella</taxon>
    </lineage>
</organism>
<evidence type="ECO:0000256" key="1">
    <source>
        <dbReference type="SAM" id="SignalP"/>
    </source>
</evidence>
<reference evidence="2" key="3">
    <citation type="submission" date="2016-07" db="EMBL/GenBank/DDBJ databases">
        <title>Evolution of pathogenesis and genome organization in the Tremellales.</title>
        <authorList>
            <person name="Cuomo C."/>
            <person name="Litvintseva A."/>
            <person name="Heitman J."/>
            <person name="Chen Y."/>
            <person name="Sun S."/>
            <person name="Springer D."/>
            <person name="Dromer F."/>
            <person name="Young S."/>
            <person name="Zeng Q."/>
            <person name="Chapman S."/>
            <person name="Gujja S."/>
            <person name="Saif S."/>
            <person name="Birren B."/>
        </authorList>
    </citation>
    <scope>NUCLEOTIDE SEQUENCE</scope>
    <source>
        <strain evidence="2">CBS 10737</strain>
    </source>
</reference>
<evidence type="ECO:0000313" key="4">
    <source>
        <dbReference type="Proteomes" id="UP000094020"/>
    </source>
</evidence>
<keyword evidence="1" id="KW-0732">Signal</keyword>
<protein>
    <recommendedName>
        <fullName evidence="5">Apple domain-containing protein</fullName>
    </recommendedName>
</protein>
<dbReference type="GeneID" id="30169342"/>
<dbReference type="Proteomes" id="UP000094020">
    <property type="component" value="Chromosome 1"/>
</dbReference>
<proteinExistence type="predicted"/>
<gene>
    <name evidence="2" type="ORF">I206_00973</name>
    <name evidence="3" type="ORF">I206_100352</name>
</gene>